<proteinExistence type="predicted"/>
<protein>
    <submittedName>
        <fullName evidence="2">Uncharacterized protein</fullName>
    </submittedName>
</protein>
<gene>
    <name evidence="2" type="ORF">GCM10017774_49530</name>
</gene>
<feature type="compositionally biased region" description="Low complexity" evidence="1">
    <location>
        <begin position="131"/>
        <end position="142"/>
    </location>
</feature>
<evidence type="ECO:0000313" key="3">
    <source>
        <dbReference type="Proteomes" id="UP000605568"/>
    </source>
</evidence>
<evidence type="ECO:0000313" key="2">
    <source>
        <dbReference type="EMBL" id="GHH46503.1"/>
    </source>
</evidence>
<name>A0ABQ3MKC8_9PSEU</name>
<accession>A0ABQ3MKC8</accession>
<comment type="caution">
    <text evidence="2">The sequence shown here is derived from an EMBL/GenBank/DDBJ whole genome shotgun (WGS) entry which is preliminary data.</text>
</comment>
<dbReference type="Proteomes" id="UP000605568">
    <property type="component" value="Unassembled WGS sequence"/>
</dbReference>
<reference evidence="3" key="1">
    <citation type="journal article" date="2019" name="Int. J. Syst. Evol. Microbiol.">
        <title>The Global Catalogue of Microorganisms (GCM) 10K type strain sequencing project: providing services to taxonomists for standard genome sequencing and annotation.</title>
        <authorList>
            <consortium name="The Broad Institute Genomics Platform"/>
            <consortium name="The Broad Institute Genome Sequencing Center for Infectious Disease"/>
            <person name="Wu L."/>
            <person name="Ma J."/>
        </authorList>
    </citation>
    <scope>NUCLEOTIDE SEQUENCE [LARGE SCALE GENOMIC DNA]</scope>
    <source>
        <strain evidence="3">CGMCC 4.7367</strain>
    </source>
</reference>
<dbReference type="EMBL" id="BNAR01000007">
    <property type="protein sequence ID" value="GHH46503.1"/>
    <property type="molecule type" value="Genomic_DNA"/>
</dbReference>
<feature type="region of interest" description="Disordered" evidence="1">
    <location>
        <begin position="131"/>
        <end position="193"/>
    </location>
</feature>
<feature type="compositionally biased region" description="Basic and acidic residues" evidence="1">
    <location>
        <begin position="179"/>
        <end position="193"/>
    </location>
</feature>
<evidence type="ECO:0000256" key="1">
    <source>
        <dbReference type="SAM" id="MobiDB-lite"/>
    </source>
</evidence>
<sequence length="225" mass="25334">MTEPLPGRPPGHPDWLRILVETNAAQRVPLADGAERTGAIDPAHWTGAARNGFTASVLKLASQFRAALDVHGATSDEIGGYTRFVHELQHLWADEPAERHRWNALYNTTSSHLAQVLQAKAARLDELVRDPAPAGVPAAPVPLREHRHPEPHKPEPQKTEPRKPGRREPEPQDTTHTNVAEEPRFEPRADPAALFRERVRDHELLTELMQAGRRIERIPWRRPLV</sequence>
<feature type="compositionally biased region" description="Basic and acidic residues" evidence="1">
    <location>
        <begin position="143"/>
        <end position="170"/>
    </location>
</feature>
<dbReference type="RefSeq" id="WP_191301461.1">
    <property type="nucleotide sequence ID" value="NZ_BNAR01000007.1"/>
</dbReference>
<organism evidence="2 3">
    <name type="scientific">Lentzea cavernae</name>
    <dbReference type="NCBI Taxonomy" id="2020703"/>
    <lineage>
        <taxon>Bacteria</taxon>
        <taxon>Bacillati</taxon>
        <taxon>Actinomycetota</taxon>
        <taxon>Actinomycetes</taxon>
        <taxon>Pseudonocardiales</taxon>
        <taxon>Pseudonocardiaceae</taxon>
        <taxon>Lentzea</taxon>
    </lineage>
</organism>
<keyword evidence="3" id="KW-1185">Reference proteome</keyword>